<dbReference type="GO" id="GO:0006284">
    <property type="term" value="P:base-excision repair"/>
    <property type="evidence" value="ECO:0007669"/>
    <property type="project" value="TreeGrafter"/>
</dbReference>
<keyword evidence="2" id="KW-0540">Nuclease</keyword>
<dbReference type="InterPro" id="IPR036237">
    <property type="entry name" value="Xyl_isomerase-like_sf"/>
</dbReference>
<protein>
    <submittedName>
        <fullName evidence="2">Endonuclease IV</fullName>
    </submittedName>
</protein>
<dbReference type="InterPro" id="IPR001719">
    <property type="entry name" value="AP_endonuc_2"/>
</dbReference>
<dbReference type="GO" id="GO:0008270">
    <property type="term" value="F:zinc ion binding"/>
    <property type="evidence" value="ECO:0007669"/>
    <property type="project" value="InterPro"/>
</dbReference>
<dbReference type="GO" id="GO:0008081">
    <property type="term" value="F:phosphoric diester hydrolase activity"/>
    <property type="evidence" value="ECO:0007669"/>
    <property type="project" value="TreeGrafter"/>
</dbReference>
<evidence type="ECO:0000313" key="2">
    <source>
        <dbReference type="EMBL" id="HBT49642.1"/>
    </source>
</evidence>
<dbReference type="GO" id="GO:0003677">
    <property type="term" value="F:DNA binding"/>
    <property type="evidence" value="ECO:0007669"/>
    <property type="project" value="InterPro"/>
</dbReference>
<reference evidence="2 3" key="1">
    <citation type="journal article" date="2018" name="Nat. Biotechnol.">
        <title>A standardized bacterial taxonomy based on genome phylogeny substantially revises the tree of life.</title>
        <authorList>
            <person name="Parks D.H."/>
            <person name="Chuvochina M."/>
            <person name="Waite D.W."/>
            <person name="Rinke C."/>
            <person name="Skarshewski A."/>
            <person name="Chaumeil P.A."/>
            <person name="Hugenholtz P."/>
        </authorList>
    </citation>
    <scope>NUCLEOTIDE SEQUENCE [LARGE SCALE GENOMIC DNA]</scope>
    <source>
        <strain evidence="2">UBA12544</strain>
    </source>
</reference>
<evidence type="ECO:0000313" key="3">
    <source>
        <dbReference type="Proteomes" id="UP000264445"/>
    </source>
</evidence>
<gene>
    <name evidence="2" type="ORF">DEA61_07425</name>
</gene>
<dbReference type="Pfam" id="PF01261">
    <property type="entry name" value="AP_endonuc_2"/>
    <property type="match status" value="1"/>
</dbReference>
<accession>A0A124FCU1</accession>
<dbReference type="SUPFAM" id="SSF51658">
    <property type="entry name" value="Xylose isomerase-like"/>
    <property type="match status" value="1"/>
</dbReference>
<keyword evidence="2" id="KW-0255">Endonuclease</keyword>
<dbReference type="PANTHER" id="PTHR21445">
    <property type="entry name" value="ENDONUCLEASE IV ENDODEOXYRIBONUCLEASE IV"/>
    <property type="match status" value="1"/>
</dbReference>
<feature type="domain" description="Xylose isomerase-like TIM barrel" evidence="1">
    <location>
        <begin position="27"/>
        <end position="273"/>
    </location>
</feature>
<dbReference type="SMART" id="SM00518">
    <property type="entry name" value="AP2Ec"/>
    <property type="match status" value="1"/>
</dbReference>
<dbReference type="EMBL" id="DOLB01000107">
    <property type="protein sequence ID" value="HBT49642.1"/>
    <property type="molecule type" value="Genomic_DNA"/>
</dbReference>
<dbReference type="RefSeq" id="WP_278429192.1">
    <property type="nucleotide sequence ID" value="NZ_DOLB01000107.1"/>
</dbReference>
<dbReference type="Proteomes" id="UP000264445">
    <property type="component" value="Unassembled WGS sequence"/>
</dbReference>
<organism evidence="2 3">
    <name type="scientific">Caldanaerobacter subterraneus</name>
    <dbReference type="NCBI Taxonomy" id="911092"/>
    <lineage>
        <taxon>Bacteria</taxon>
        <taxon>Bacillati</taxon>
        <taxon>Bacillota</taxon>
        <taxon>Clostridia</taxon>
        <taxon>Thermoanaerobacterales</taxon>
        <taxon>Thermoanaerobacteraceae</taxon>
        <taxon>Caldanaerobacter</taxon>
    </lineage>
</organism>
<dbReference type="PANTHER" id="PTHR21445:SF0">
    <property type="entry name" value="APURINIC-APYRIMIDINIC ENDONUCLEASE"/>
    <property type="match status" value="1"/>
</dbReference>
<comment type="caution">
    <text evidence="2">The sequence shown here is derived from an EMBL/GenBank/DDBJ whole genome shotgun (WGS) entry which is preliminary data.</text>
</comment>
<proteinExistence type="predicted"/>
<sequence>MEIKFGPSGISQSFYDEGHKSSAEMPEWLHKMGLEAYEYSFSRGVRISEKLALQLKENAEKFNITITIHAPYYINLAAAEEEKIKNSKRYIIESLTAGNLMGAKRLTFHPGSASLDRREALDRAKRVLKEVIKEADDLGLGHITLCPETMGKKNQLGTLEEVLELCQLDERLLPTVDFAHLHARDNGRFKSIEDYEEVLNTIEKYLGKDRAKVIHVHFSRIEFTEQGEKKHWTLLDKEYGPEFEPLAQLFYERNMEPIVICESRERMAEDALELKRIYQEVAKRVSKT</sequence>
<keyword evidence="2" id="KW-0378">Hydrolase</keyword>
<dbReference type="InterPro" id="IPR013022">
    <property type="entry name" value="Xyl_isomerase-like_TIM-brl"/>
</dbReference>
<dbReference type="Gene3D" id="3.20.20.150">
    <property type="entry name" value="Divalent-metal-dependent TIM barrel enzymes"/>
    <property type="match status" value="1"/>
</dbReference>
<dbReference type="GO" id="GO:0003906">
    <property type="term" value="F:DNA-(apurinic or apyrimidinic site) endonuclease activity"/>
    <property type="evidence" value="ECO:0007669"/>
    <property type="project" value="TreeGrafter"/>
</dbReference>
<name>A0A124FCU1_9THEO</name>
<dbReference type="AlphaFoldDB" id="A0A124FCU1"/>
<evidence type="ECO:0000259" key="1">
    <source>
        <dbReference type="Pfam" id="PF01261"/>
    </source>
</evidence>